<sequence length="482" mass="53595">MVTADDIQNAPDRESIAKLRATVRGLRTRKMKELVAIRNQTRLNLDDDESTNDAELADLYSKEEELEIAIESLARLADQATCRISELMKESVIPPTSTTTSSSDDGLSTLVTALTSALQKPPSLRTRIADVNRLSVASKALKDPFLLPTHFKRVEQLLVASGFATFVNGKFTPDDDIEVYLVEKLISTLVDHDGVIAEANAAVDEAGGDWHRVMTVLLDKFSRPENVRRELRRRVGKLTFRGAASFDSFVADVRRLRILAKSVRHDQSKSTPQSADDVHFINSVLRCLPSEIYTDLVQQVAQTARMLEPESVSKEWQLRLPFDGEANEVTILSILGDICQSITVVSEARKPARLPDRESGSKDIRDRLLHTTDSTNSDAKKEFRDVMSWARQQPYVLFITGPGVEKLEKAPANSPGLSSASEVKFMTSRRGQRYALLSFDSKGAGEAAATDSFTDRKLYSRVKQFDADSNTKSKNFRGRASQ</sequence>
<keyword evidence="1" id="KW-0175">Coiled coil</keyword>
<dbReference type="OMA" id="GTASKEW"/>
<dbReference type="AlphaFoldDB" id="C5KL36"/>
<dbReference type="EMBL" id="GG673914">
    <property type="protein sequence ID" value="EER14807.1"/>
    <property type="molecule type" value="Genomic_DNA"/>
</dbReference>
<evidence type="ECO:0000313" key="2">
    <source>
        <dbReference type="EMBL" id="EER14807.1"/>
    </source>
</evidence>
<feature type="coiled-coil region" evidence="1">
    <location>
        <begin position="56"/>
        <end position="90"/>
    </location>
</feature>
<name>C5KL36_PERM5</name>
<protein>
    <submittedName>
        <fullName evidence="2">Uncharacterized protein</fullName>
    </submittedName>
</protein>
<dbReference type="GeneID" id="9061582"/>
<accession>C5KL36</accession>
<dbReference type="Proteomes" id="UP000007800">
    <property type="component" value="Unassembled WGS sequence"/>
</dbReference>
<gene>
    <name evidence="2" type="ORF">Pmar_PMAR029094</name>
</gene>
<keyword evidence="3" id="KW-1185">Reference proteome</keyword>
<dbReference type="OrthoDB" id="480853at2759"/>
<evidence type="ECO:0000313" key="3">
    <source>
        <dbReference type="Proteomes" id="UP000007800"/>
    </source>
</evidence>
<proteinExistence type="predicted"/>
<organism evidence="3">
    <name type="scientific">Perkinsus marinus (strain ATCC 50983 / TXsc)</name>
    <dbReference type="NCBI Taxonomy" id="423536"/>
    <lineage>
        <taxon>Eukaryota</taxon>
        <taxon>Sar</taxon>
        <taxon>Alveolata</taxon>
        <taxon>Perkinsozoa</taxon>
        <taxon>Perkinsea</taxon>
        <taxon>Perkinsida</taxon>
        <taxon>Perkinsidae</taxon>
        <taxon>Perkinsus</taxon>
    </lineage>
</organism>
<dbReference type="RefSeq" id="XP_002783011.1">
    <property type="nucleotide sequence ID" value="XM_002782965.1"/>
</dbReference>
<evidence type="ECO:0000256" key="1">
    <source>
        <dbReference type="SAM" id="Coils"/>
    </source>
</evidence>
<dbReference type="InParanoid" id="C5KL36"/>
<reference evidence="2 3" key="1">
    <citation type="submission" date="2008-07" db="EMBL/GenBank/DDBJ databases">
        <authorList>
            <person name="El-Sayed N."/>
            <person name="Caler E."/>
            <person name="Inman J."/>
            <person name="Amedeo P."/>
            <person name="Hass B."/>
            <person name="Wortman J."/>
        </authorList>
    </citation>
    <scope>NUCLEOTIDE SEQUENCE [LARGE SCALE GENOMIC DNA]</scope>
    <source>
        <strain evidence="3">ATCC 50983 / TXsc</strain>
    </source>
</reference>